<dbReference type="EMBL" id="LIZX01000022">
    <property type="protein sequence ID" value="KPJ69544.1"/>
    <property type="molecule type" value="Genomic_DNA"/>
</dbReference>
<comment type="caution">
    <text evidence="5">The sequence shown here is derived from an EMBL/GenBank/DDBJ whole genome shotgun (WGS) entry which is preliminary data.</text>
</comment>
<evidence type="ECO:0000256" key="1">
    <source>
        <dbReference type="ARBA" id="ARBA00008876"/>
    </source>
</evidence>
<dbReference type="NCBIfam" id="TIGR00723">
    <property type="entry name" value="ttdB_fumA_fumB"/>
    <property type="match status" value="1"/>
</dbReference>
<feature type="region of interest" description="Disordered" evidence="3">
    <location>
        <begin position="1"/>
        <end position="20"/>
    </location>
</feature>
<evidence type="ECO:0000256" key="3">
    <source>
        <dbReference type="SAM" id="MobiDB-lite"/>
    </source>
</evidence>
<gene>
    <name evidence="5" type="ORF">AMJ44_03535</name>
</gene>
<dbReference type="Proteomes" id="UP000051861">
    <property type="component" value="Unassembled WGS sequence"/>
</dbReference>
<organism evidence="5 6">
    <name type="scientific">candidate division WOR-1 bacterium DG_54_3</name>
    <dbReference type="NCBI Taxonomy" id="1703775"/>
    <lineage>
        <taxon>Bacteria</taxon>
        <taxon>Bacillati</taxon>
        <taxon>Saganbacteria</taxon>
    </lineage>
</organism>
<dbReference type="InterPro" id="IPR004647">
    <property type="entry name" value="Fe-S_hydro-lyase_TtdB-typ_cat"/>
</dbReference>
<feature type="compositionally biased region" description="Basic residues" evidence="3">
    <location>
        <begin position="1"/>
        <end position="11"/>
    </location>
</feature>
<evidence type="ECO:0000259" key="4">
    <source>
        <dbReference type="Pfam" id="PF05683"/>
    </source>
</evidence>
<name>A0A0S7Y4B0_UNCSA</name>
<evidence type="ECO:0000313" key="6">
    <source>
        <dbReference type="Proteomes" id="UP000051861"/>
    </source>
</evidence>
<dbReference type="InterPro" id="IPR036660">
    <property type="entry name" value="Fe-S_hydroAse_TtdB_cat_sf"/>
</dbReference>
<evidence type="ECO:0000313" key="5">
    <source>
        <dbReference type="EMBL" id="KPJ69544.1"/>
    </source>
</evidence>
<dbReference type="PANTHER" id="PTHR43351:SF2">
    <property type="entry name" value="L(+)-TARTRATE DEHYDRATASE SUBUNIT BETA-RELATED"/>
    <property type="match status" value="1"/>
</dbReference>
<protein>
    <submittedName>
        <fullName evidence="5">Fumarate hydratase</fullName>
    </submittedName>
</protein>
<dbReference type="Gene3D" id="3.20.130.10">
    <property type="entry name" value="Fe-S hydro-lyase, tartrate dehydratase beta-type, catalytic domain"/>
    <property type="match status" value="1"/>
</dbReference>
<dbReference type="Pfam" id="PF05683">
    <property type="entry name" value="Fumerase_C"/>
    <property type="match status" value="1"/>
</dbReference>
<accession>A0A0S7Y4B0</accession>
<comment type="similarity">
    <text evidence="1">Belongs to the class-I fumarase family.</text>
</comment>
<dbReference type="GO" id="GO:0016836">
    <property type="term" value="F:hydro-lyase activity"/>
    <property type="evidence" value="ECO:0007669"/>
    <property type="project" value="InterPro"/>
</dbReference>
<keyword evidence="2" id="KW-0456">Lyase</keyword>
<feature type="domain" description="Fe-S hydro-lyase tartrate dehydratase beta-type catalytic" evidence="4">
    <location>
        <begin position="11"/>
        <end position="176"/>
    </location>
</feature>
<sequence length="184" mass="19702">MVKKSKTKLQRLKPPLTDKDTNALRAGDKVLISGKIFVARDAAHRLFGKRPPFDPAGAILYYASPTPARRGKVIGSIGPTTATRMDPFTPNLLKLGLKLTIGKGERSPVVKAAIKKYKAAYLVVPGGTAAALSKHIKKSNIIAFPDLGPEAVLELEVADFPAIVAIDSKGGDLFEQGKKKYGIK</sequence>
<dbReference type="SUPFAM" id="SSF117457">
    <property type="entry name" value="FumA C-terminal domain-like"/>
    <property type="match status" value="1"/>
</dbReference>
<proteinExistence type="inferred from homology"/>
<dbReference type="AlphaFoldDB" id="A0A0S7Y4B0"/>
<evidence type="ECO:0000256" key="2">
    <source>
        <dbReference type="ARBA" id="ARBA00023239"/>
    </source>
</evidence>
<dbReference type="PANTHER" id="PTHR43351">
    <property type="entry name" value="L(+)-TARTRATE DEHYDRATASE SUBUNIT BETA"/>
    <property type="match status" value="1"/>
</dbReference>
<reference evidence="5 6" key="1">
    <citation type="journal article" date="2015" name="Microbiome">
        <title>Genomic resolution of linkages in carbon, nitrogen, and sulfur cycling among widespread estuary sediment bacteria.</title>
        <authorList>
            <person name="Baker B.J."/>
            <person name="Lazar C.S."/>
            <person name="Teske A.P."/>
            <person name="Dick G.J."/>
        </authorList>
    </citation>
    <scope>NUCLEOTIDE SEQUENCE [LARGE SCALE GENOMIC DNA]</scope>
    <source>
        <strain evidence="5">DG_54_3</strain>
    </source>
</reference>